<dbReference type="EMBL" id="JBIRGQ010000001">
    <property type="protein sequence ID" value="MFH8543504.1"/>
    <property type="molecule type" value="Genomic_DNA"/>
</dbReference>
<comment type="caution">
    <text evidence="1">The sequence shown here is derived from an EMBL/GenBank/DDBJ whole genome shotgun (WGS) entry which is preliminary data.</text>
</comment>
<dbReference type="Proteomes" id="UP001610818">
    <property type="component" value="Unassembled WGS sequence"/>
</dbReference>
<keyword evidence="2" id="KW-1185">Reference proteome</keyword>
<accession>A0ABW7QGX2</accession>
<protein>
    <submittedName>
        <fullName evidence="1">Uncharacterized protein</fullName>
    </submittedName>
</protein>
<sequence>MATLRAGEWSRIPGTPGYVCGLCGHRHDCLLKKNPTLPVGFGTMPEGYSSSSST</sequence>
<proteinExistence type="predicted"/>
<name>A0ABW7QGX2_9ACTN</name>
<organism evidence="1 2">
    <name type="scientific">Streptomyces longisporoflavus</name>
    <dbReference type="NCBI Taxonomy" id="28044"/>
    <lineage>
        <taxon>Bacteria</taxon>
        <taxon>Bacillati</taxon>
        <taxon>Actinomycetota</taxon>
        <taxon>Actinomycetes</taxon>
        <taxon>Kitasatosporales</taxon>
        <taxon>Streptomycetaceae</taxon>
        <taxon>Streptomyces</taxon>
    </lineage>
</organism>
<gene>
    <name evidence="1" type="ORF">ACH4F9_00665</name>
</gene>
<reference evidence="1 2" key="1">
    <citation type="submission" date="2024-10" db="EMBL/GenBank/DDBJ databases">
        <title>The Natural Products Discovery Center: Release of the First 8490 Sequenced Strains for Exploring Actinobacteria Biosynthetic Diversity.</title>
        <authorList>
            <person name="Kalkreuter E."/>
            <person name="Kautsar S.A."/>
            <person name="Yang D."/>
            <person name="Bader C.D."/>
            <person name="Teijaro C.N."/>
            <person name="Fluegel L."/>
            <person name="Davis C.M."/>
            <person name="Simpson J.R."/>
            <person name="Lauterbach L."/>
            <person name="Steele A.D."/>
            <person name="Gui C."/>
            <person name="Meng S."/>
            <person name="Li G."/>
            <person name="Viehrig K."/>
            <person name="Ye F."/>
            <person name="Su P."/>
            <person name="Kiefer A.F."/>
            <person name="Nichols A."/>
            <person name="Cepeda A.J."/>
            <person name="Yan W."/>
            <person name="Fan B."/>
            <person name="Jiang Y."/>
            <person name="Adhikari A."/>
            <person name="Zheng C.-J."/>
            <person name="Schuster L."/>
            <person name="Cowan T.M."/>
            <person name="Smanski M.J."/>
            <person name="Chevrette M.G."/>
            <person name="De Carvalho L.P.S."/>
            <person name="Shen B."/>
        </authorList>
    </citation>
    <scope>NUCLEOTIDE SEQUENCE [LARGE SCALE GENOMIC DNA]</scope>
    <source>
        <strain evidence="1 2">NPDC017990</strain>
    </source>
</reference>
<evidence type="ECO:0000313" key="2">
    <source>
        <dbReference type="Proteomes" id="UP001610818"/>
    </source>
</evidence>
<evidence type="ECO:0000313" key="1">
    <source>
        <dbReference type="EMBL" id="MFH8543504.1"/>
    </source>
</evidence>
<dbReference type="RefSeq" id="WP_397706769.1">
    <property type="nucleotide sequence ID" value="NZ_JBIRGN010000001.1"/>
</dbReference>